<sequence>MSWIRIRDRRTAQRIAVVDGYGFSAGVRYRFSLVHGELSLVAEAARQWFRLAARHPRADLAMPSVVVDDLWREMVRDTRDYSSFCGAAFGRPFPRPPAPEADRPARLVTTLRLAQEDEGCPPEALPLLFRIDRELGVKGGGHYLADCGGRDDCHELPGATCLWHITGTRGGRRWPGRLLLPPGGDLGGGGFVA</sequence>
<accession>A0ABW6WSS5</accession>
<comment type="caution">
    <text evidence="1">The sequence shown here is derived from an EMBL/GenBank/DDBJ whole genome shotgun (WGS) entry which is preliminary data.</text>
</comment>
<proteinExistence type="predicted"/>
<dbReference type="EMBL" id="JBIAZU010000008">
    <property type="protein sequence ID" value="MFF5296018.1"/>
    <property type="molecule type" value="Genomic_DNA"/>
</dbReference>
<name>A0ABW6WSS5_9ACTN</name>
<organism evidence="1 2">
    <name type="scientific">Paractinoplanes globisporus</name>
    <dbReference type="NCBI Taxonomy" id="113565"/>
    <lineage>
        <taxon>Bacteria</taxon>
        <taxon>Bacillati</taxon>
        <taxon>Actinomycetota</taxon>
        <taxon>Actinomycetes</taxon>
        <taxon>Micromonosporales</taxon>
        <taxon>Micromonosporaceae</taxon>
        <taxon>Paractinoplanes</taxon>
    </lineage>
</organism>
<dbReference type="Proteomes" id="UP001602245">
    <property type="component" value="Unassembled WGS sequence"/>
</dbReference>
<keyword evidence="2" id="KW-1185">Reference proteome</keyword>
<gene>
    <name evidence="1" type="ORF">ACFY35_41850</name>
</gene>
<evidence type="ECO:0000313" key="2">
    <source>
        <dbReference type="Proteomes" id="UP001602245"/>
    </source>
</evidence>
<evidence type="ECO:0000313" key="1">
    <source>
        <dbReference type="EMBL" id="MFF5296018.1"/>
    </source>
</evidence>
<dbReference type="RefSeq" id="WP_020516221.1">
    <property type="nucleotide sequence ID" value="NZ_JBIAZU010000008.1"/>
</dbReference>
<protein>
    <submittedName>
        <fullName evidence="1">Uncharacterized protein</fullName>
    </submittedName>
</protein>
<reference evidence="1 2" key="1">
    <citation type="submission" date="2024-10" db="EMBL/GenBank/DDBJ databases">
        <title>The Natural Products Discovery Center: Release of the First 8490 Sequenced Strains for Exploring Actinobacteria Biosynthetic Diversity.</title>
        <authorList>
            <person name="Kalkreuter E."/>
            <person name="Kautsar S.A."/>
            <person name="Yang D."/>
            <person name="Bader C.D."/>
            <person name="Teijaro C.N."/>
            <person name="Fluegel L."/>
            <person name="Davis C.M."/>
            <person name="Simpson J.R."/>
            <person name="Lauterbach L."/>
            <person name="Steele A.D."/>
            <person name="Gui C."/>
            <person name="Meng S."/>
            <person name="Li G."/>
            <person name="Viehrig K."/>
            <person name="Ye F."/>
            <person name="Su P."/>
            <person name="Kiefer A.F."/>
            <person name="Nichols A."/>
            <person name="Cepeda A.J."/>
            <person name="Yan W."/>
            <person name="Fan B."/>
            <person name="Jiang Y."/>
            <person name="Adhikari A."/>
            <person name="Zheng C.-J."/>
            <person name="Schuster L."/>
            <person name="Cowan T.M."/>
            <person name="Smanski M.J."/>
            <person name="Chevrette M.G."/>
            <person name="De Carvalho L.P.S."/>
            <person name="Shen B."/>
        </authorList>
    </citation>
    <scope>NUCLEOTIDE SEQUENCE [LARGE SCALE GENOMIC DNA]</scope>
    <source>
        <strain evidence="1 2">NPDC000087</strain>
    </source>
</reference>